<protein>
    <submittedName>
        <fullName evidence="1">Uncharacterized protein</fullName>
    </submittedName>
</protein>
<organism evidence="1 2">
    <name type="scientific">Caerostris extrusa</name>
    <name type="common">Bark spider</name>
    <name type="synonym">Caerostris bankana</name>
    <dbReference type="NCBI Taxonomy" id="172846"/>
    <lineage>
        <taxon>Eukaryota</taxon>
        <taxon>Metazoa</taxon>
        <taxon>Ecdysozoa</taxon>
        <taxon>Arthropoda</taxon>
        <taxon>Chelicerata</taxon>
        <taxon>Arachnida</taxon>
        <taxon>Araneae</taxon>
        <taxon>Araneomorphae</taxon>
        <taxon>Entelegynae</taxon>
        <taxon>Araneoidea</taxon>
        <taxon>Araneidae</taxon>
        <taxon>Caerostris</taxon>
    </lineage>
</organism>
<evidence type="ECO:0000313" key="2">
    <source>
        <dbReference type="Proteomes" id="UP001054945"/>
    </source>
</evidence>
<accession>A0AAV4XZ38</accession>
<dbReference type="Proteomes" id="UP001054945">
    <property type="component" value="Unassembled WGS sequence"/>
</dbReference>
<name>A0AAV4XZ38_CAEEX</name>
<dbReference type="AlphaFoldDB" id="A0AAV4XZ38"/>
<keyword evidence="2" id="KW-1185">Reference proteome</keyword>
<dbReference type="EMBL" id="BPLR01001087">
    <property type="protein sequence ID" value="GIY99808.1"/>
    <property type="molecule type" value="Genomic_DNA"/>
</dbReference>
<evidence type="ECO:0000313" key="1">
    <source>
        <dbReference type="EMBL" id="GIY99808.1"/>
    </source>
</evidence>
<gene>
    <name evidence="1" type="ORF">CEXT_43831</name>
</gene>
<comment type="caution">
    <text evidence="1">The sequence shown here is derived from an EMBL/GenBank/DDBJ whole genome shotgun (WGS) entry which is preliminary data.</text>
</comment>
<sequence>MKISHLGFYSKIPMILQPAAKTLFNEDANSKDQLSWFLTNWNKDSLIVASYGMFVWGVIQKLKFSRNEQPRKSRFEMIQDVPSARL</sequence>
<reference evidence="1 2" key="1">
    <citation type="submission" date="2021-06" db="EMBL/GenBank/DDBJ databases">
        <title>Caerostris extrusa draft genome.</title>
        <authorList>
            <person name="Kono N."/>
            <person name="Arakawa K."/>
        </authorList>
    </citation>
    <scope>NUCLEOTIDE SEQUENCE [LARGE SCALE GENOMIC DNA]</scope>
</reference>
<proteinExistence type="predicted"/>